<dbReference type="OrthoDB" id="258392at2759"/>
<dbReference type="Pfam" id="PF00328">
    <property type="entry name" value="His_Phos_2"/>
    <property type="match status" value="1"/>
</dbReference>
<evidence type="ECO:0000256" key="2">
    <source>
        <dbReference type="SAM" id="MobiDB-lite"/>
    </source>
</evidence>
<organism evidence="5 6">
    <name type="scientific">Clohesyomyces aquaticus</name>
    <dbReference type="NCBI Taxonomy" id="1231657"/>
    <lineage>
        <taxon>Eukaryota</taxon>
        <taxon>Fungi</taxon>
        <taxon>Dikarya</taxon>
        <taxon>Ascomycota</taxon>
        <taxon>Pezizomycotina</taxon>
        <taxon>Dothideomycetes</taxon>
        <taxon>Pleosporomycetidae</taxon>
        <taxon>Pleosporales</taxon>
        <taxon>Lindgomycetaceae</taxon>
        <taxon>Clohesyomyces</taxon>
    </lineage>
</organism>
<evidence type="ECO:0000313" key="6">
    <source>
        <dbReference type="Proteomes" id="UP000193144"/>
    </source>
</evidence>
<feature type="transmembrane region" description="Helical" evidence="3">
    <location>
        <begin position="475"/>
        <end position="502"/>
    </location>
</feature>
<dbReference type="Proteomes" id="UP000193144">
    <property type="component" value="Unassembled WGS sequence"/>
</dbReference>
<evidence type="ECO:0000313" key="5">
    <source>
        <dbReference type="EMBL" id="ORY06521.1"/>
    </source>
</evidence>
<evidence type="ECO:0000256" key="4">
    <source>
        <dbReference type="SAM" id="SignalP"/>
    </source>
</evidence>
<dbReference type="InterPro" id="IPR050645">
    <property type="entry name" value="Histidine_acid_phosphatase"/>
</dbReference>
<dbReference type="PANTHER" id="PTHR11567">
    <property type="entry name" value="ACID PHOSPHATASE-RELATED"/>
    <property type="match status" value="1"/>
</dbReference>
<dbReference type="AlphaFoldDB" id="A0A1Y1Z8E0"/>
<keyword evidence="3" id="KW-1133">Transmembrane helix</keyword>
<comment type="similarity">
    <text evidence="1">Belongs to the histidine acid phosphatase family.</text>
</comment>
<dbReference type="PANTHER" id="PTHR11567:SF127">
    <property type="entry name" value="HISTIDINE ACID PHOSPHATASE"/>
    <property type="match status" value="1"/>
</dbReference>
<keyword evidence="3" id="KW-0472">Membrane</keyword>
<dbReference type="STRING" id="1231657.A0A1Y1Z8E0"/>
<proteinExistence type="inferred from homology"/>
<feature type="chain" id="PRO_5012621157" evidence="4">
    <location>
        <begin position="18"/>
        <end position="606"/>
    </location>
</feature>
<keyword evidence="4" id="KW-0732">Signal</keyword>
<comment type="caution">
    <text evidence="5">The sequence shown here is derived from an EMBL/GenBank/DDBJ whole genome shotgun (WGS) entry which is preliminary data.</text>
</comment>
<keyword evidence="3" id="KW-0812">Transmembrane</keyword>
<dbReference type="GO" id="GO:0016791">
    <property type="term" value="F:phosphatase activity"/>
    <property type="evidence" value="ECO:0007669"/>
    <property type="project" value="TreeGrafter"/>
</dbReference>
<dbReference type="Gene3D" id="3.40.50.1240">
    <property type="entry name" value="Phosphoglycerate mutase-like"/>
    <property type="match status" value="1"/>
</dbReference>
<feature type="region of interest" description="Disordered" evidence="2">
    <location>
        <begin position="544"/>
        <end position="585"/>
    </location>
</feature>
<dbReference type="InterPro" id="IPR000560">
    <property type="entry name" value="His_Pase_clade-2"/>
</dbReference>
<evidence type="ECO:0000256" key="1">
    <source>
        <dbReference type="ARBA" id="ARBA00005375"/>
    </source>
</evidence>
<evidence type="ECO:0000256" key="3">
    <source>
        <dbReference type="SAM" id="Phobius"/>
    </source>
</evidence>
<sequence length="606" mass="66762">MFALFLALMAAVWLVDAADNDTYQPWGAVVFTRTGERTPILRSPKDTQVLSAVGAQQMHRLGQAFRSRYIEALDSTFPIGLQQMNFLSRDLLNPDQLEVMTLDQPYLVASAQSFMQGLYPPYSINGTRIGPFADATGILANGSVVDFPLNGYQYAPIDVAGTYDPMNVYIGGYSAPFDRNQFYIGGDNQCIAAAASSGQYLTSDQFMNTQTASKRVYQALDVSYFDGHLEQDQIDYIRAFLIYDYLSYQYVHDSTTFKAFTNDSTLATAYEHLRYLADEQAWYLWGNTSASTTDDDMRAISGKTLSALILGQFQRIVKTGGNSTNGSTPLTFFFGEHEPFISLFSLMLIDTQNPDFRAVPPFASSMVFELLSAGSDDNDLFPTDKSNLFVRFSFQNGTDYKGELQSYSLFAQGPSKDPMPWTEFEDMMSRIMTNELSDYCNSCKAQTLFCWGVDGTIINVISNGHGSAKSKISPVVGGVIGAVVTLVVAGAIFLLAIFAAGIRFHRVQRGKKSELGGFKGSAKLASDPDLHLAKNGVPPAGITSLGTREEERGGKKTAHERVGSWELRQKEFGKGGETGERERESFEAIEAAMGMNIKPVEPEQRV</sequence>
<accession>A0A1Y1Z8E0</accession>
<name>A0A1Y1Z8E0_9PLEO</name>
<feature type="compositionally biased region" description="Basic and acidic residues" evidence="2">
    <location>
        <begin position="547"/>
        <end position="585"/>
    </location>
</feature>
<dbReference type="InterPro" id="IPR029033">
    <property type="entry name" value="His_PPase_superfam"/>
</dbReference>
<reference evidence="5 6" key="1">
    <citation type="submission" date="2016-07" db="EMBL/GenBank/DDBJ databases">
        <title>Pervasive Adenine N6-methylation of Active Genes in Fungi.</title>
        <authorList>
            <consortium name="DOE Joint Genome Institute"/>
            <person name="Mondo S.J."/>
            <person name="Dannebaum R.O."/>
            <person name="Kuo R.C."/>
            <person name="Labutti K."/>
            <person name="Haridas S."/>
            <person name="Kuo A."/>
            <person name="Salamov A."/>
            <person name="Ahrendt S.R."/>
            <person name="Lipzen A."/>
            <person name="Sullivan W."/>
            <person name="Andreopoulos W.B."/>
            <person name="Clum A."/>
            <person name="Lindquist E."/>
            <person name="Daum C."/>
            <person name="Ramamoorthy G.K."/>
            <person name="Gryganskyi A."/>
            <person name="Culley D."/>
            <person name="Magnuson J.K."/>
            <person name="James T.Y."/>
            <person name="O'Malley M.A."/>
            <person name="Stajich J.E."/>
            <person name="Spatafora J.W."/>
            <person name="Visel A."/>
            <person name="Grigoriev I.V."/>
        </authorList>
    </citation>
    <scope>NUCLEOTIDE SEQUENCE [LARGE SCALE GENOMIC DNA]</scope>
    <source>
        <strain evidence="5 6">CBS 115471</strain>
    </source>
</reference>
<protein>
    <submittedName>
        <fullName evidence="5">Histidine phosphatase superfamily</fullName>
    </submittedName>
</protein>
<feature type="signal peptide" evidence="4">
    <location>
        <begin position="1"/>
        <end position="17"/>
    </location>
</feature>
<dbReference type="EMBL" id="MCFA01000116">
    <property type="protein sequence ID" value="ORY06521.1"/>
    <property type="molecule type" value="Genomic_DNA"/>
</dbReference>
<dbReference type="SUPFAM" id="SSF53254">
    <property type="entry name" value="Phosphoglycerate mutase-like"/>
    <property type="match status" value="1"/>
</dbReference>
<keyword evidence="6" id="KW-1185">Reference proteome</keyword>
<gene>
    <name evidence="5" type="ORF">BCR34DRAFT_33840</name>
</gene>